<feature type="region of interest" description="Disordered" evidence="2">
    <location>
        <begin position="501"/>
        <end position="546"/>
    </location>
</feature>
<feature type="compositionally biased region" description="Acidic residues" evidence="2">
    <location>
        <begin position="74"/>
        <end position="100"/>
    </location>
</feature>
<protein>
    <submittedName>
        <fullName evidence="3">Uncharacterized protein</fullName>
    </submittedName>
</protein>
<feature type="region of interest" description="Disordered" evidence="2">
    <location>
        <begin position="562"/>
        <end position="631"/>
    </location>
</feature>
<evidence type="ECO:0000313" key="4">
    <source>
        <dbReference type="Proteomes" id="UP001521785"/>
    </source>
</evidence>
<feature type="compositionally biased region" description="Basic and acidic residues" evidence="2">
    <location>
        <begin position="102"/>
        <end position="111"/>
    </location>
</feature>
<dbReference type="EMBL" id="JAKJXO020000014">
    <property type="protein sequence ID" value="KAL1596424.1"/>
    <property type="molecule type" value="Genomic_DNA"/>
</dbReference>
<gene>
    <name evidence="3" type="ORF">SLS60_009070</name>
</gene>
<keyword evidence="4" id="KW-1185">Reference proteome</keyword>
<organism evidence="3 4">
    <name type="scientific">Paraconiothyrium brasiliense</name>
    <dbReference type="NCBI Taxonomy" id="300254"/>
    <lineage>
        <taxon>Eukaryota</taxon>
        <taxon>Fungi</taxon>
        <taxon>Dikarya</taxon>
        <taxon>Ascomycota</taxon>
        <taxon>Pezizomycotina</taxon>
        <taxon>Dothideomycetes</taxon>
        <taxon>Pleosporomycetidae</taxon>
        <taxon>Pleosporales</taxon>
        <taxon>Massarineae</taxon>
        <taxon>Didymosphaeriaceae</taxon>
        <taxon>Paraconiothyrium</taxon>
    </lineage>
</organism>
<comment type="caution">
    <text evidence="3">The sequence shown here is derived from an EMBL/GenBank/DDBJ whole genome shotgun (WGS) entry which is preliminary data.</text>
</comment>
<accession>A0ABR3QW87</accession>
<name>A0ABR3QW87_9PLEO</name>
<feature type="coiled-coil region" evidence="1">
    <location>
        <begin position="416"/>
        <end position="450"/>
    </location>
</feature>
<sequence length="631" mass="71028">MEAFINSERGHTFLNACFGAVYARTVLRTPLCAALNNLLCGTDKFQGAVFLEPPEGEVATTTVSRLAGPTDIDNPAEEQEDEELVLDDDDEEDIDGDGGEGGESKPKEPTAKMKKKMAVIAKIVQKEAGDVILAVEQSHLTPTSLKVTWDQDKTKLLCSYNWQGANDGTNTIFVPGGPPKFIPNKALPYVLEVDSGFQAADYNYVRKPWEPFAPLFTALGVMNPGFQFWDIDILADRNNLRILLEFCQGKANGPLRLDVHMVYNTLVLVRKGEKFWKRQISGIGNNFEKNFTRPGNGMEDATSHYRAIRYPMGPLDVVVRFEADAYFEESATDDLDPTEADAVTGALLADRPRYDFRPPVRFLQKGHIVPTAQVAELKTVTHREEGTSAVTCQDQLWFGRTTHLLTGVYKIEDGKGKILRIKYENAKERVDRWEEKNQDALRKLVDLLSRIRTALKQQDGPVRAGLLVRESKDGPLLLRTMIRKSHVIGREFFSTHWERKPASAARGHNMRGRWSADRARQVRPKPGLRGYHTQSGGFQGNQHQQCPDHAVNYSWQQQESFGANGYRPHQGYGEQNPQQQSGTYRGHNLQQQNEHEGRYDQQQPGGARGGRRGRGRSNYGDPNHGRLPRRF</sequence>
<dbReference type="PANTHER" id="PTHR35179:SF1">
    <property type="entry name" value="INTEGRAL MEMBRANE PROTEIN"/>
    <property type="match status" value="1"/>
</dbReference>
<dbReference type="PANTHER" id="PTHR35179">
    <property type="entry name" value="PROTEIN CBG02620"/>
    <property type="match status" value="1"/>
</dbReference>
<evidence type="ECO:0000256" key="1">
    <source>
        <dbReference type="SAM" id="Coils"/>
    </source>
</evidence>
<feature type="compositionally biased region" description="Polar residues" evidence="2">
    <location>
        <begin position="532"/>
        <end position="545"/>
    </location>
</feature>
<feature type="compositionally biased region" description="Polar residues" evidence="2">
    <location>
        <begin position="573"/>
        <end position="592"/>
    </location>
</feature>
<evidence type="ECO:0000313" key="3">
    <source>
        <dbReference type="EMBL" id="KAL1596424.1"/>
    </source>
</evidence>
<dbReference type="Proteomes" id="UP001521785">
    <property type="component" value="Unassembled WGS sequence"/>
</dbReference>
<evidence type="ECO:0000256" key="2">
    <source>
        <dbReference type="SAM" id="MobiDB-lite"/>
    </source>
</evidence>
<reference evidence="3 4" key="1">
    <citation type="submission" date="2024-02" db="EMBL/GenBank/DDBJ databases">
        <title>De novo assembly and annotation of 12 fungi associated with fruit tree decline syndrome in Ontario, Canada.</title>
        <authorList>
            <person name="Sulman M."/>
            <person name="Ellouze W."/>
            <person name="Ilyukhin E."/>
        </authorList>
    </citation>
    <scope>NUCLEOTIDE SEQUENCE [LARGE SCALE GENOMIC DNA]</scope>
    <source>
        <strain evidence="3 4">M42-189</strain>
    </source>
</reference>
<proteinExistence type="predicted"/>
<feature type="region of interest" description="Disordered" evidence="2">
    <location>
        <begin position="65"/>
        <end position="113"/>
    </location>
</feature>
<keyword evidence="1" id="KW-0175">Coiled coil</keyword>